<evidence type="ECO:0000313" key="3">
    <source>
        <dbReference type="Proteomes" id="UP001501758"/>
    </source>
</evidence>
<name>A0ABN1IUV6_9FLAO</name>
<comment type="caution">
    <text evidence="2">The sequence shown here is derived from an EMBL/GenBank/DDBJ whole genome shotgun (WGS) entry which is preliminary data.</text>
</comment>
<keyword evidence="1" id="KW-0472">Membrane</keyword>
<dbReference type="EMBL" id="BAAAGE010000002">
    <property type="protein sequence ID" value="GAA0721612.1"/>
    <property type="molecule type" value="Genomic_DNA"/>
</dbReference>
<reference evidence="2 3" key="1">
    <citation type="journal article" date="2019" name="Int. J. Syst. Evol. Microbiol.">
        <title>The Global Catalogue of Microorganisms (GCM) 10K type strain sequencing project: providing services to taxonomists for standard genome sequencing and annotation.</title>
        <authorList>
            <consortium name="The Broad Institute Genomics Platform"/>
            <consortium name="The Broad Institute Genome Sequencing Center for Infectious Disease"/>
            <person name="Wu L."/>
            <person name="Ma J."/>
        </authorList>
    </citation>
    <scope>NUCLEOTIDE SEQUENCE [LARGE SCALE GENOMIC DNA]</scope>
    <source>
        <strain evidence="2 3">JCM 15974</strain>
    </source>
</reference>
<organism evidence="2 3">
    <name type="scientific">Aquimarina litoralis</name>
    <dbReference type="NCBI Taxonomy" id="584605"/>
    <lineage>
        <taxon>Bacteria</taxon>
        <taxon>Pseudomonadati</taxon>
        <taxon>Bacteroidota</taxon>
        <taxon>Flavobacteriia</taxon>
        <taxon>Flavobacteriales</taxon>
        <taxon>Flavobacteriaceae</taxon>
        <taxon>Aquimarina</taxon>
    </lineage>
</organism>
<evidence type="ECO:0000256" key="1">
    <source>
        <dbReference type="SAM" id="Phobius"/>
    </source>
</evidence>
<keyword evidence="3" id="KW-1185">Reference proteome</keyword>
<dbReference type="Proteomes" id="UP001501758">
    <property type="component" value="Unassembled WGS sequence"/>
</dbReference>
<keyword evidence="1" id="KW-1133">Transmembrane helix</keyword>
<accession>A0ABN1IUV6</accession>
<protein>
    <submittedName>
        <fullName evidence="2">Uncharacterized protein</fullName>
    </submittedName>
</protein>
<evidence type="ECO:0000313" key="2">
    <source>
        <dbReference type="EMBL" id="GAA0721612.1"/>
    </source>
</evidence>
<feature type="transmembrane region" description="Helical" evidence="1">
    <location>
        <begin position="70"/>
        <end position="98"/>
    </location>
</feature>
<proteinExistence type="predicted"/>
<keyword evidence="1" id="KW-0812">Transmembrane</keyword>
<gene>
    <name evidence="2" type="ORF">GCM10009430_23120</name>
</gene>
<dbReference type="RefSeq" id="WP_343912464.1">
    <property type="nucleotide sequence ID" value="NZ_BAAAGE010000002.1"/>
</dbReference>
<sequence>MGNKIEKQKNSMGEFAIVDQCSLRGHLRCVYTTGKEVYRDGRDGKKTIHWWRMSYIGRACTRKFGKRIGWWYEAFFAVPHYIGIFIGNIAGYCMFLIFGKKNNPA</sequence>